<dbReference type="RefSeq" id="WP_117157356.1">
    <property type="nucleotide sequence ID" value="NZ_BMLG01000042.1"/>
</dbReference>
<gene>
    <name evidence="2" type="ORF">GCM10011351_32070</name>
</gene>
<comment type="caution">
    <text evidence="2">The sequence shown here is derived from an EMBL/GenBank/DDBJ whole genome shotgun (WGS) entry which is preliminary data.</text>
</comment>
<dbReference type="SUPFAM" id="SSF55729">
    <property type="entry name" value="Acyl-CoA N-acyltransferases (Nat)"/>
    <property type="match status" value="1"/>
</dbReference>
<organism evidence="2 3">
    <name type="scientific">Paraliobacillus quinghaiensis</name>
    <dbReference type="NCBI Taxonomy" id="470815"/>
    <lineage>
        <taxon>Bacteria</taxon>
        <taxon>Bacillati</taxon>
        <taxon>Bacillota</taxon>
        <taxon>Bacilli</taxon>
        <taxon>Bacillales</taxon>
        <taxon>Bacillaceae</taxon>
        <taxon>Paraliobacillus</taxon>
    </lineage>
</organism>
<dbReference type="OrthoDB" id="423921at2"/>
<name>A0A917WZ68_9BACI</name>
<dbReference type="Gene3D" id="3.40.630.30">
    <property type="match status" value="1"/>
</dbReference>
<dbReference type="InterPro" id="IPR000182">
    <property type="entry name" value="GNAT_dom"/>
</dbReference>
<evidence type="ECO:0000259" key="1">
    <source>
        <dbReference type="PROSITE" id="PS51186"/>
    </source>
</evidence>
<reference evidence="2" key="2">
    <citation type="submission" date="2020-09" db="EMBL/GenBank/DDBJ databases">
        <authorList>
            <person name="Sun Q."/>
            <person name="Zhou Y."/>
        </authorList>
    </citation>
    <scope>NUCLEOTIDE SEQUENCE</scope>
    <source>
        <strain evidence="2">CGMCC 1.6333</strain>
    </source>
</reference>
<keyword evidence="3" id="KW-1185">Reference proteome</keyword>
<evidence type="ECO:0000313" key="2">
    <source>
        <dbReference type="EMBL" id="GGM43668.1"/>
    </source>
</evidence>
<accession>A0A917WZ68</accession>
<dbReference type="InterPro" id="IPR016181">
    <property type="entry name" value="Acyl_CoA_acyltransferase"/>
</dbReference>
<dbReference type="Pfam" id="PF00583">
    <property type="entry name" value="Acetyltransf_1"/>
    <property type="match status" value="1"/>
</dbReference>
<dbReference type="AlphaFoldDB" id="A0A917WZ68"/>
<reference evidence="2" key="1">
    <citation type="journal article" date="2014" name="Int. J. Syst. Evol. Microbiol.">
        <title>Complete genome sequence of Corynebacterium casei LMG S-19264T (=DSM 44701T), isolated from a smear-ripened cheese.</title>
        <authorList>
            <consortium name="US DOE Joint Genome Institute (JGI-PGF)"/>
            <person name="Walter F."/>
            <person name="Albersmeier A."/>
            <person name="Kalinowski J."/>
            <person name="Ruckert C."/>
        </authorList>
    </citation>
    <scope>NUCLEOTIDE SEQUENCE</scope>
    <source>
        <strain evidence="2">CGMCC 1.6333</strain>
    </source>
</reference>
<proteinExistence type="predicted"/>
<protein>
    <submittedName>
        <fullName evidence="2">N-acetyltransferase</fullName>
    </submittedName>
</protein>
<feature type="domain" description="N-acetyltransferase" evidence="1">
    <location>
        <begin position="3"/>
        <end position="157"/>
    </location>
</feature>
<dbReference type="Proteomes" id="UP000618460">
    <property type="component" value="Unassembled WGS sequence"/>
</dbReference>
<evidence type="ECO:0000313" key="3">
    <source>
        <dbReference type="Proteomes" id="UP000618460"/>
    </source>
</evidence>
<dbReference type="PROSITE" id="PS51186">
    <property type="entry name" value="GNAT"/>
    <property type="match status" value="1"/>
</dbReference>
<dbReference type="EMBL" id="BMLG01000042">
    <property type="protein sequence ID" value="GGM43668.1"/>
    <property type="molecule type" value="Genomic_DNA"/>
</dbReference>
<dbReference type="GO" id="GO:0016747">
    <property type="term" value="F:acyltransferase activity, transferring groups other than amino-acyl groups"/>
    <property type="evidence" value="ECO:0007669"/>
    <property type="project" value="InterPro"/>
</dbReference>
<sequence>MNFIIKDMDENLARQTISWIYEEPYDFYNNELNEEGIKERLDGSYRAIIDDNEEVFGFLCTGQTAQIPVGIKYGVYNDKFVDVGLGMNPDYVGKGYGYDFSTFVISYIKERDTGVPIRLSVATFNKRAIHLYKKIGFVKKDKFNTDFAEFITMIKEN</sequence>